<keyword evidence="5" id="KW-1185">Reference proteome</keyword>
<proteinExistence type="predicted"/>
<feature type="coiled-coil region" evidence="1">
    <location>
        <begin position="473"/>
        <end position="528"/>
    </location>
</feature>
<evidence type="ECO:0000256" key="2">
    <source>
        <dbReference type="SAM" id="MobiDB-lite"/>
    </source>
</evidence>
<comment type="caution">
    <text evidence="4">The sequence shown here is derived from an EMBL/GenBank/DDBJ whole genome shotgun (WGS) entry which is preliminary data.</text>
</comment>
<dbReference type="InterPro" id="IPR031962">
    <property type="entry name" value="DUF4781"/>
</dbReference>
<dbReference type="Proteomes" id="UP001303046">
    <property type="component" value="Unassembled WGS sequence"/>
</dbReference>
<organism evidence="4 5">
    <name type="scientific">Necator americanus</name>
    <name type="common">Human hookworm</name>
    <dbReference type="NCBI Taxonomy" id="51031"/>
    <lineage>
        <taxon>Eukaryota</taxon>
        <taxon>Metazoa</taxon>
        <taxon>Ecdysozoa</taxon>
        <taxon>Nematoda</taxon>
        <taxon>Chromadorea</taxon>
        <taxon>Rhabditida</taxon>
        <taxon>Rhabditina</taxon>
        <taxon>Rhabditomorpha</taxon>
        <taxon>Strongyloidea</taxon>
        <taxon>Ancylostomatidae</taxon>
        <taxon>Bunostominae</taxon>
        <taxon>Necator</taxon>
    </lineage>
</organism>
<dbReference type="PANTHER" id="PTHR21115">
    <property type="entry name" value="GH06117P-RELATED"/>
    <property type="match status" value="1"/>
</dbReference>
<evidence type="ECO:0000259" key="3">
    <source>
        <dbReference type="Pfam" id="PF16013"/>
    </source>
</evidence>
<feature type="compositionally biased region" description="Basic and acidic residues" evidence="2">
    <location>
        <begin position="628"/>
        <end position="645"/>
    </location>
</feature>
<gene>
    <name evidence="4" type="primary">Necator_chrX.g25758</name>
    <name evidence="4" type="ORF">RB195_025592</name>
</gene>
<name>A0ABR1ET65_NECAM</name>
<evidence type="ECO:0000313" key="5">
    <source>
        <dbReference type="Proteomes" id="UP001303046"/>
    </source>
</evidence>
<evidence type="ECO:0000256" key="1">
    <source>
        <dbReference type="SAM" id="Coils"/>
    </source>
</evidence>
<feature type="region of interest" description="Disordered" evidence="2">
    <location>
        <begin position="626"/>
        <end position="645"/>
    </location>
</feature>
<dbReference type="EMBL" id="JAVFWL010000006">
    <property type="protein sequence ID" value="KAK6765768.1"/>
    <property type="molecule type" value="Genomic_DNA"/>
</dbReference>
<dbReference type="PANTHER" id="PTHR21115:SF0">
    <property type="entry name" value="GH06117P-RELATED"/>
    <property type="match status" value="1"/>
</dbReference>
<feature type="coiled-coil region" evidence="1">
    <location>
        <begin position="391"/>
        <end position="421"/>
    </location>
</feature>
<keyword evidence="1" id="KW-0175">Coiled coil</keyword>
<protein>
    <recommendedName>
        <fullName evidence="3">DUF4781 domain-containing protein</fullName>
    </recommendedName>
</protein>
<reference evidence="4 5" key="1">
    <citation type="submission" date="2023-08" db="EMBL/GenBank/DDBJ databases">
        <title>A Necator americanus chromosomal reference genome.</title>
        <authorList>
            <person name="Ilik V."/>
            <person name="Petrzelkova K.J."/>
            <person name="Pardy F."/>
            <person name="Fuh T."/>
            <person name="Niatou-Singa F.S."/>
            <person name="Gouil Q."/>
            <person name="Baker L."/>
            <person name="Ritchie M.E."/>
            <person name="Jex A.R."/>
            <person name="Gazzola D."/>
            <person name="Li H."/>
            <person name="Toshio Fujiwara R."/>
            <person name="Zhan B."/>
            <person name="Aroian R.V."/>
            <person name="Pafco B."/>
            <person name="Schwarz E.M."/>
        </authorList>
    </citation>
    <scope>NUCLEOTIDE SEQUENCE [LARGE SCALE GENOMIC DNA]</scope>
    <source>
        <strain evidence="4 5">Aroian</strain>
        <tissue evidence="4">Whole animal</tissue>
    </source>
</reference>
<accession>A0ABR1ET65</accession>
<dbReference type="Pfam" id="PF16013">
    <property type="entry name" value="DUF4781"/>
    <property type="match status" value="1"/>
</dbReference>
<evidence type="ECO:0000313" key="4">
    <source>
        <dbReference type="EMBL" id="KAK6765768.1"/>
    </source>
</evidence>
<feature type="domain" description="DUF4781" evidence="3">
    <location>
        <begin position="146"/>
        <end position="409"/>
    </location>
</feature>
<sequence length="977" mass="112485">MGTNQFNVDKIKYDKEWEYASTKKWMESSWNQLKNLCENTTVDYQRYSPEDFARLEQQIVTYVFGMTSEYAERALKYNNLLKVFGDQERKFARNARLKMEEIAGAKTVDVQVITIYVLLEEMIGKEEPTTSQIYVFRVRDKEGSWKFLDCALRTYDDFEDYIKNNKAPRCMMCYPTGGFLRSQEMRDKKGKTYTSGEVRFGEPPSCTLTGRVVEKLDTVNMYVTPVVAITLFWTPAGWVATGLSALSYTTLGYSLVRQTFNIYDKGTHGEHYATDLFHFATTIATLAVARAIPKYLRTVALQNRQLTFLESVIITGILRGMAASTAVNFAALVYQFGYKLVNQRAEISAMDVVNLMVAAQNMYSCYMSPKSAKAILEKVKVEIQTENQAKRIEKENSVKKAQESNKELEQKLREMRDFGNEDRVITDTLEKKIKANNKNIETWTKEAQVALEKFMENQRNWAEGDVKEALAPIKEIQDKMSNIRSENESMERELEELNSSESGNRQRIEELRNKIASNKEKIANLTSDALAKQNEYLKQKGDKMKDKGAQDEYKKFVTNEQNNRGTNTMIDQNNRIIQAVTYMDAEQVFRLVSITQSKICFANGETLDLLINNQIEVDPRAINQLNRESVRTTRSSKGERTEEKKNDLEEIMKVTKEFDTNKISRTDYLKRINGELQKYQMIAREEIAEVRNDVMQKMSNMTDDQKKMFEDMSPPLAFRMRTVLKGASTGDLEAAMKIAESQNVAADPLSVADCVEIVKLHFAKETKAFELEKAKIDARADLNTEQKKNAVSTLYKDHFGLSDDDMRTINKNNVSNKVKAKLLADRYADNLINNDQRRAAVTKHINKRISQIRTFAQTEQFFHGSLLSAYYHVEKHGEKTITSYYKETNQQIPSTPLTQAEIDNIYFKEMKNHLFTGNNYQSTLVLQDGQTKTRIWVTEQKYTGFTKSPNTFVPYENLLGNPPLYFPRETVASHFQK</sequence>